<dbReference type="Proteomes" id="UP000033072">
    <property type="component" value="Chromosome"/>
</dbReference>
<dbReference type="RefSeq" id="WP_232308639.1">
    <property type="nucleotide sequence ID" value="NZ_CP009515.1"/>
</dbReference>
<dbReference type="AlphaFoldDB" id="A0A0E3WRP0"/>
<protein>
    <submittedName>
        <fullName evidence="1">Uncharacterized protein</fullName>
    </submittedName>
</protein>
<dbReference type="STRING" id="1434111.MSLAZ_0119"/>
<reference evidence="1 2" key="1">
    <citation type="submission" date="2014-07" db="EMBL/GenBank/DDBJ databases">
        <title>Methanogenic archaea and the global carbon cycle.</title>
        <authorList>
            <person name="Henriksen J.R."/>
            <person name="Luke J."/>
            <person name="Reinhart S."/>
            <person name="Benedict M.N."/>
            <person name="Youngblut N.D."/>
            <person name="Metcalf M.E."/>
            <person name="Whitaker R.J."/>
            <person name="Metcalf W.W."/>
        </authorList>
    </citation>
    <scope>NUCLEOTIDE SEQUENCE [LARGE SCALE GENOMIC DNA]</scope>
    <source>
        <strain evidence="1 2">Z-7289</strain>
    </source>
</reference>
<sequence length="79" mass="9236">MILGCAADVFADLKDEDPEDRVWVKERGRRKYVCILRFSDEMTASLDRYFTILEELLVLGNEVNEIENNHSERESEKGK</sequence>
<accession>A0A0E3WRP0</accession>
<dbReference type="KEGG" id="mls:MSLAZ_0119"/>
<keyword evidence="2" id="KW-1185">Reference proteome</keyword>
<proteinExistence type="predicted"/>
<dbReference type="PATRIC" id="fig|1434111.4.peg.143"/>
<name>A0A0E3WRP0_9EURY</name>
<dbReference type="HOGENOM" id="CLU_2597749_0_0_2"/>
<evidence type="ECO:0000313" key="2">
    <source>
        <dbReference type="Proteomes" id="UP000033072"/>
    </source>
</evidence>
<dbReference type="EMBL" id="CP009515">
    <property type="protein sequence ID" value="AKB73380.1"/>
    <property type="molecule type" value="Genomic_DNA"/>
</dbReference>
<organism evidence="1 2">
    <name type="scientific">Methanosarcina lacustris Z-7289</name>
    <dbReference type="NCBI Taxonomy" id="1434111"/>
    <lineage>
        <taxon>Archaea</taxon>
        <taxon>Methanobacteriati</taxon>
        <taxon>Methanobacteriota</taxon>
        <taxon>Stenosarchaea group</taxon>
        <taxon>Methanomicrobia</taxon>
        <taxon>Methanosarcinales</taxon>
        <taxon>Methanosarcinaceae</taxon>
        <taxon>Methanosarcina</taxon>
    </lineage>
</organism>
<evidence type="ECO:0000313" key="1">
    <source>
        <dbReference type="EMBL" id="AKB73380.1"/>
    </source>
</evidence>
<gene>
    <name evidence="1" type="ORF">MSLAZ_0119</name>
</gene>
<dbReference type="GeneID" id="69101487"/>